<comment type="caution">
    <text evidence="2">The sequence shown here is derived from an EMBL/GenBank/DDBJ whole genome shotgun (WGS) entry which is preliminary data.</text>
</comment>
<keyword evidence="3" id="KW-1185">Reference proteome</keyword>
<dbReference type="AlphaFoldDB" id="A0A9J5YJR9"/>
<keyword evidence="1" id="KW-0812">Transmembrane</keyword>
<evidence type="ECO:0000313" key="2">
    <source>
        <dbReference type="EMBL" id="KAG5600610.1"/>
    </source>
</evidence>
<reference evidence="2 3" key="1">
    <citation type="submission" date="2020-09" db="EMBL/GenBank/DDBJ databases">
        <title>De no assembly of potato wild relative species, Solanum commersonii.</title>
        <authorList>
            <person name="Cho K."/>
        </authorList>
    </citation>
    <scope>NUCLEOTIDE SEQUENCE [LARGE SCALE GENOMIC DNA]</scope>
    <source>
        <strain evidence="2">LZ3.2</strain>
        <tissue evidence="2">Leaf</tissue>
    </source>
</reference>
<keyword evidence="1" id="KW-0472">Membrane</keyword>
<protein>
    <submittedName>
        <fullName evidence="2">Uncharacterized protein</fullName>
    </submittedName>
</protein>
<gene>
    <name evidence="2" type="ORF">H5410_031980</name>
</gene>
<proteinExistence type="predicted"/>
<organism evidence="2 3">
    <name type="scientific">Solanum commersonii</name>
    <name type="common">Commerson's wild potato</name>
    <name type="synonym">Commerson's nightshade</name>
    <dbReference type="NCBI Taxonomy" id="4109"/>
    <lineage>
        <taxon>Eukaryota</taxon>
        <taxon>Viridiplantae</taxon>
        <taxon>Streptophyta</taxon>
        <taxon>Embryophyta</taxon>
        <taxon>Tracheophyta</taxon>
        <taxon>Spermatophyta</taxon>
        <taxon>Magnoliopsida</taxon>
        <taxon>eudicotyledons</taxon>
        <taxon>Gunneridae</taxon>
        <taxon>Pentapetalae</taxon>
        <taxon>asterids</taxon>
        <taxon>lamiids</taxon>
        <taxon>Solanales</taxon>
        <taxon>Solanaceae</taxon>
        <taxon>Solanoideae</taxon>
        <taxon>Solaneae</taxon>
        <taxon>Solanum</taxon>
    </lineage>
</organism>
<keyword evidence="1" id="KW-1133">Transmembrane helix</keyword>
<dbReference type="EMBL" id="JACXVP010000006">
    <property type="protein sequence ID" value="KAG5600610.1"/>
    <property type="molecule type" value="Genomic_DNA"/>
</dbReference>
<evidence type="ECO:0000313" key="3">
    <source>
        <dbReference type="Proteomes" id="UP000824120"/>
    </source>
</evidence>
<feature type="transmembrane region" description="Helical" evidence="1">
    <location>
        <begin position="100"/>
        <end position="125"/>
    </location>
</feature>
<accession>A0A9J5YJR9</accession>
<sequence length="127" mass="14509">MSPKKSMNSNNKNYKSFLMSKKIMISYQFKLVFIVFIILCCECHSAQLVGIAELLGDPPFGLVHRLLSFSFSDTPTAPFHRRLDLFPLDLIHRNIGRGRLFFLLSATLFLFCSITSMLCLSIQILET</sequence>
<dbReference type="Proteomes" id="UP000824120">
    <property type="component" value="Chromosome 6"/>
</dbReference>
<name>A0A9J5YJR9_SOLCO</name>
<evidence type="ECO:0000256" key="1">
    <source>
        <dbReference type="SAM" id="Phobius"/>
    </source>
</evidence>